<dbReference type="InterPro" id="IPR001810">
    <property type="entry name" value="F-box_dom"/>
</dbReference>
<reference evidence="3" key="2">
    <citation type="submission" date="2017-06" db="EMBL/GenBank/DDBJ databases">
        <title>WGS assembly of Brachypodium distachyon.</title>
        <authorList>
            <consortium name="The International Brachypodium Initiative"/>
            <person name="Lucas S."/>
            <person name="Harmon-Smith M."/>
            <person name="Lail K."/>
            <person name="Tice H."/>
            <person name="Grimwood J."/>
            <person name="Bruce D."/>
            <person name="Barry K."/>
            <person name="Shu S."/>
            <person name="Lindquist E."/>
            <person name="Wang M."/>
            <person name="Pitluck S."/>
            <person name="Vogel J.P."/>
            <person name="Garvin D.F."/>
            <person name="Mockler T.C."/>
            <person name="Schmutz J."/>
            <person name="Rokhsar D."/>
            <person name="Bevan M.W."/>
        </authorList>
    </citation>
    <scope>NUCLEOTIDE SEQUENCE</scope>
    <source>
        <strain evidence="3">Bd21</strain>
    </source>
</reference>
<protein>
    <recommendedName>
        <fullName evidence="6">F-box domain-containing protein</fullName>
    </recommendedName>
</protein>
<dbReference type="SUPFAM" id="SSF81383">
    <property type="entry name" value="F-box domain"/>
    <property type="match status" value="1"/>
</dbReference>
<dbReference type="RefSeq" id="XP_014753578.1">
    <property type="nucleotide sequence ID" value="XM_014898092.2"/>
</dbReference>
<keyword evidence="5" id="KW-1185">Reference proteome</keyword>
<evidence type="ECO:0000313" key="5">
    <source>
        <dbReference type="Proteomes" id="UP000008810"/>
    </source>
</evidence>
<evidence type="ECO:0008006" key="6">
    <source>
        <dbReference type="Google" id="ProtNLM"/>
    </source>
</evidence>
<dbReference type="Pfam" id="PF00646">
    <property type="entry name" value="F-box"/>
    <property type="match status" value="1"/>
</dbReference>
<organism evidence="3">
    <name type="scientific">Brachypodium distachyon</name>
    <name type="common">Purple false brome</name>
    <name type="synonym">Trachynia distachya</name>
    <dbReference type="NCBI Taxonomy" id="15368"/>
    <lineage>
        <taxon>Eukaryota</taxon>
        <taxon>Viridiplantae</taxon>
        <taxon>Streptophyta</taxon>
        <taxon>Embryophyta</taxon>
        <taxon>Tracheophyta</taxon>
        <taxon>Spermatophyta</taxon>
        <taxon>Magnoliopsida</taxon>
        <taxon>Liliopsida</taxon>
        <taxon>Poales</taxon>
        <taxon>Poaceae</taxon>
        <taxon>BOP clade</taxon>
        <taxon>Pooideae</taxon>
        <taxon>Stipodae</taxon>
        <taxon>Brachypodieae</taxon>
        <taxon>Brachypodium</taxon>
    </lineage>
</organism>
<proteinExistence type="predicted"/>
<dbReference type="EMBL" id="CM000880">
    <property type="protein sequence ID" value="KQK12201.1"/>
    <property type="molecule type" value="Genomic_DNA"/>
</dbReference>
<dbReference type="RefSeq" id="XP_014753574.1">
    <property type="nucleotide sequence ID" value="XM_014898088.2"/>
</dbReference>
<dbReference type="ExpressionAtlas" id="A0A0Q3KM51">
    <property type="expression patterns" value="baseline"/>
</dbReference>
<feature type="domain" description="F-box" evidence="1">
    <location>
        <begin position="18"/>
        <end position="55"/>
    </location>
</feature>
<dbReference type="InterPro" id="IPR056594">
    <property type="entry name" value="AT5G49610-like_b-prop"/>
</dbReference>
<dbReference type="PANTHER" id="PTHR33207">
    <property type="entry name" value="F-BOX DOMAIN CONTAINING PROTEIN-RELATED"/>
    <property type="match status" value="1"/>
</dbReference>
<accession>A0A0Q3KM51</accession>
<evidence type="ECO:0000313" key="3">
    <source>
        <dbReference type="EMBL" id="KQK12201.1"/>
    </source>
</evidence>
<feature type="domain" description="F-box protein AT5G49610-like beta-propeller" evidence="2">
    <location>
        <begin position="169"/>
        <end position="399"/>
    </location>
</feature>
<evidence type="ECO:0000259" key="1">
    <source>
        <dbReference type="Pfam" id="PF00646"/>
    </source>
</evidence>
<dbReference type="Gramene" id="KQK12201">
    <property type="protein sequence ID" value="KQK12201"/>
    <property type="gene ID" value="BRADI_1g02145v3"/>
</dbReference>
<dbReference type="RefSeq" id="XP_014753575.1">
    <property type="nucleotide sequence ID" value="XM_014898089.2"/>
</dbReference>
<dbReference type="InterPro" id="IPR036047">
    <property type="entry name" value="F-box-like_dom_sf"/>
</dbReference>
<evidence type="ECO:0000259" key="2">
    <source>
        <dbReference type="Pfam" id="PF23635"/>
    </source>
</evidence>
<reference evidence="3 4" key="1">
    <citation type="journal article" date="2010" name="Nature">
        <title>Genome sequencing and analysis of the model grass Brachypodium distachyon.</title>
        <authorList>
            <consortium name="International Brachypodium Initiative"/>
        </authorList>
    </citation>
    <scope>NUCLEOTIDE SEQUENCE [LARGE SCALE GENOMIC DNA]</scope>
    <source>
        <strain evidence="3">Bd21</strain>
        <strain evidence="4">cv. Bd21</strain>
    </source>
</reference>
<evidence type="ECO:0000313" key="4">
    <source>
        <dbReference type="EnsemblPlants" id="KQK12201"/>
    </source>
</evidence>
<sequence>MASQPPSSSSTSIASFRDDLLREVFLRLPDLPTLVRAAFTCRAFRAAVRSSPSFRRSFRALHAPSLLAFLLEPYMQVIPAFPSAWRRRSDPDLVAAFCAADFFDIGRLSRDGQGPGWEIHAQLPNFDGYVLLVNGRTEQRAGEGVSYNPLTQSLNLFLWRNLIDTHFEFHTLPSEDDGQGPPSRVVCVRHDCSWTKASVAVFSSGTMEWQFFPRTTLLLREYDRAKPATVVRGLVCWAEWMDDQIVMLDTATFQFSLMDLPTPLKNGGWEETTFKLGETKDEKLCIVDIMGNTQTLVAWFLTAEDHGVVERWTMYRTFSLQPIVKEFTNCSIEEEVVMRVEAVIDGFVYLSIQCQKDTKPCQVFLSLCLETAEMNELFKDDGSRYYEEAHPYVMQWPPSLVQNKEESETEVTVDNVADYGRVGTKEASSVLVTALQSFKQALIMNDDEDIMAAVDAYLSPIEDDFKSSLMSKITALDAQLTTARDRILRISAWDEVYMPSIVRET</sequence>
<dbReference type="Proteomes" id="UP000008810">
    <property type="component" value="Chromosome 1"/>
</dbReference>
<dbReference type="GeneID" id="106865425"/>
<dbReference type="OrthoDB" id="686912at2759"/>
<name>A0A0Q3KM51_BRADI</name>
<dbReference type="STRING" id="15368.A0A0Q3KM51"/>
<dbReference type="AlphaFoldDB" id="A0A0Q3KM51"/>
<reference evidence="4" key="3">
    <citation type="submission" date="2018-08" db="UniProtKB">
        <authorList>
            <consortium name="EnsemblPlants"/>
        </authorList>
    </citation>
    <scope>IDENTIFICATION</scope>
    <source>
        <strain evidence="4">cv. Bd21</strain>
    </source>
</reference>
<dbReference type="KEGG" id="bdi:106865425"/>
<dbReference type="EnsemblPlants" id="KQK12201">
    <property type="protein sequence ID" value="KQK12201"/>
    <property type="gene ID" value="BRADI_1g02145v3"/>
</dbReference>
<dbReference type="Pfam" id="PF23635">
    <property type="entry name" value="Beta-prop_AT5G49610-like"/>
    <property type="match status" value="1"/>
</dbReference>
<gene>
    <name evidence="4" type="primary">LOC106865425</name>
    <name evidence="3" type="ORF">BRADI_1g02145v3</name>
</gene>